<reference evidence="4 5" key="1">
    <citation type="submission" date="2013-12" db="EMBL/GenBank/DDBJ databases">
        <authorList>
            <person name="Cubeta M."/>
            <person name="Pakala S."/>
            <person name="Fedorova N."/>
            <person name="Thomas E."/>
            <person name="Dean R."/>
            <person name="Jabaji S."/>
            <person name="Neate S."/>
            <person name="Toda T."/>
            <person name="Tavantzis S."/>
            <person name="Vilgalys R."/>
            <person name="Bharathan N."/>
            <person name="Pakala S."/>
            <person name="Losada L.S."/>
            <person name="Zafar N."/>
            <person name="Nierman W."/>
        </authorList>
    </citation>
    <scope>NUCLEOTIDE SEQUENCE [LARGE SCALE GENOMIC DNA]</scope>
    <source>
        <strain evidence="4 5">123E</strain>
    </source>
</reference>
<comment type="similarity">
    <text evidence="1">Belongs to the helicase family.</text>
</comment>
<feature type="compositionally biased region" description="Acidic residues" evidence="2">
    <location>
        <begin position="109"/>
        <end position="123"/>
    </location>
</feature>
<dbReference type="OrthoDB" id="432234at2759"/>
<keyword evidence="5" id="KW-1185">Reference proteome</keyword>
<evidence type="ECO:0000313" key="5">
    <source>
        <dbReference type="Proteomes" id="UP000027456"/>
    </source>
</evidence>
<accession>A0A074REX1</accession>
<feature type="non-terminal residue" evidence="4">
    <location>
        <position position="771"/>
    </location>
</feature>
<comment type="cofactor">
    <cofactor evidence="1">
        <name>Mg(2+)</name>
        <dbReference type="ChEBI" id="CHEBI:18420"/>
    </cofactor>
</comment>
<gene>
    <name evidence="4" type="ORF">V565_289490</name>
</gene>
<dbReference type="Pfam" id="PF05970">
    <property type="entry name" value="PIF1"/>
    <property type="match status" value="1"/>
</dbReference>
<keyword evidence="1" id="KW-0233">DNA recombination</keyword>
<dbReference type="GO" id="GO:0005524">
    <property type="term" value="F:ATP binding"/>
    <property type="evidence" value="ECO:0007669"/>
    <property type="project" value="UniProtKB-KW"/>
</dbReference>
<evidence type="ECO:0000259" key="3">
    <source>
        <dbReference type="Pfam" id="PF05970"/>
    </source>
</evidence>
<evidence type="ECO:0000256" key="2">
    <source>
        <dbReference type="SAM" id="MobiDB-lite"/>
    </source>
</evidence>
<keyword evidence="1" id="KW-0227">DNA damage</keyword>
<dbReference type="Proteomes" id="UP000027456">
    <property type="component" value="Unassembled WGS sequence"/>
</dbReference>
<name>A0A074REX1_9AGAM</name>
<dbReference type="GO" id="GO:0000723">
    <property type="term" value="P:telomere maintenance"/>
    <property type="evidence" value="ECO:0007669"/>
    <property type="project" value="InterPro"/>
</dbReference>
<dbReference type="GO" id="GO:0006310">
    <property type="term" value="P:DNA recombination"/>
    <property type="evidence" value="ECO:0007669"/>
    <property type="project" value="UniProtKB-KW"/>
</dbReference>
<dbReference type="AlphaFoldDB" id="A0A074REX1"/>
<keyword evidence="1" id="KW-0547">Nucleotide-binding</keyword>
<evidence type="ECO:0000313" key="4">
    <source>
        <dbReference type="EMBL" id="KEP45309.1"/>
    </source>
</evidence>
<dbReference type="GO" id="GO:0016887">
    <property type="term" value="F:ATP hydrolysis activity"/>
    <property type="evidence" value="ECO:0007669"/>
    <property type="project" value="RHEA"/>
</dbReference>
<dbReference type="InterPro" id="IPR051055">
    <property type="entry name" value="PIF1_helicase"/>
</dbReference>
<sequence>MRAQYQQEHPRATSHQRVLRSTGHRTLPNIVGPWFERRNDPDTYSLYCASVLAALKPWRDLTDLKSGFNSWDEALESFLLAANSRQKSIRSNMQYYYQCKESADRVGDEDSNNEPDDEPEDELDLREYINGIELKDAVLSRAKQKELEHAEKAAKIGIELGLFGSTNLPSDSPWAVTTSTSTTGDPNHVAGWTQALREAAVQRLRSSDAIPEANVDSGDIEVITDNHEDSPNGIPSITYEGNTVPEQDVDISMLSAEQLRAFEIVRNHYLETHSGNKPDQLLMQIQGEGGTGKSLVISKITEFFRKLGKDAELRRSAYTGIAASLIEGSTLHQLAALHLCNSISKKTTKRLQDTWAPVNYLVIDEVSMVSKKILADVSQMISIGKQKEGEHNTTLAFGGINVIIAGDFHQFPPVIGGGGNGALYSPVGPKATSKMIIGRSIYEQFRTVVILKKQFRVDRDSNEWRGVLTRARHGKCTPKDLGIIRGLILDPTRDKNLLSQSGWDDAVLVTPRHSVRQRWNELASYNHCRSTGEPLFLSHAYDTHKDRPLDTKMKALLQAQFFTGKSADGTPVRGDPGGLSDVVFLAVGMKVMVTYNVETELDVANGARGTVVRIITGKTDEINENTGPCRKLSRPPICVLVKLWRTKINKLGDLDEGVVPIIPIRNRFSFKLSNKTELTITREQLPLTPAYAFTDYRSQGQTIPYIIMDLATPPTGGLTPFNGYVTISRSRTTETARLLRDFDDKLFTTPPNEHLVAEDRRLEELDQLTTN</sequence>
<dbReference type="InterPro" id="IPR010285">
    <property type="entry name" value="DNA_helicase_pif1-like_DEAD"/>
</dbReference>
<feature type="domain" description="DNA helicase Pif1-like DEAD-box helicase" evidence="3">
    <location>
        <begin position="254"/>
        <end position="419"/>
    </location>
</feature>
<dbReference type="SUPFAM" id="SSF52540">
    <property type="entry name" value="P-loop containing nucleoside triphosphate hydrolases"/>
    <property type="match status" value="2"/>
</dbReference>
<dbReference type="GO" id="GO:0043139">
    <property type="term" value="F:5'-3' DNA helicase activity"/>
    <property type="evidence" value="ECO:0007669"/>
    <property type="project" value="UniProtKB-EC"/>
</dbReference>
<protein>
    <recommendedName>
        <fullName evidence="1">ATP-dependent DNA helicase</fullName>
        <ecNumber evidence="1">5.6.2.3</ecNumber>
    </recommendedName>
</protein>
<organism evidence="4 5">
    <name type="scientific">Rhizoctonia solani 123E</name>
    <dbReference type="NCBI Taxonomy" id="1423351"/>
    <lineage>
        <taxon>Eukaryota</taxon>
        <taxon>Fungi</taxon>
        <taxon>Dikarya</taxon>
        <taxon>Basidiomycota</taxon>
        <taxon>Agaricomycotina</taxon>
        <taxon>Agaricomycetes</taxon>
        <taxon>Cantharellales</taxon>
        <taxon>Ceratobasidiaceae</taxon>
        <taxon>Rhizoctonia</taxon>
    </lineage>
</organism>
<dbReference type="EC" id="5.6.2.3" evidence="1"/>
<keyword evidence="1" id="KW-0234">DNA repair</keyword>
<dbReference type="EMBL" id="AZST01001966">
    <property type="protein sequence ID" value="KEP45309.1"/>
    <property type="molecule type" value="Genomic_DNA"/>
</dbReference>
<keyword evidence="1" id="KW-0067">ATP-binding</keyword>
<dbReference type="Gene3D" id="3.40.50.300">
    <property type="entry name" value="P-loop containing nucleotide triphosphate hydrolases"/>
    <property type="match status" value="1"/>
</dbReference>
<evidence type="ECO:0000256" key="1">
    <source>
        <dbReference type="RuleBase" id="RU363044"/>
    </source>
</evidence>
<dbReference type="InterPro" id="IPR027417">
    <property type="entry name" value="P-loop_NTPase"/>
</dbReference>
<dbReference type="HOGENOM" id="CLU_008642_0_0_1"/>
<dbReference type="GO" id="GO:0006281">
    <property type="term" value="P:DNA repair"/>
    <property type="evidence" value="ECO:0007669"/>
    <property type="project" value="UniProtKB-KW"/>
</dbReference>
<keyword evidence="1 4" id="KW-0347">Helicase</keyword>
<keyword evidence="1" id="KW-0378">Hydrolase</keyword>
<dbReference type="STRING" id="1423351.A0A074REX1"/>
<proteinExistence type="inferred from homology"/>
<comment type="caution">
    <text evidence="4">The sequence shown here is derived from an EMBL/GenBank/DDBJ whole genome shotgun (WGS) entry which is preliminary data.</text>
</comment>
<dbReference type="PANTHER" id="PTHR47642">
    <property type="entry name" value="ATP-DEPENDENT DNA HELICASE"/>
    <property type="match status" value="1"/>
</dbReference>
<feature type="region of interest" description="Disordered" evidence="2">
    <location>
        <begin position="102"/>
        <end position="123"/>
    </location>
</feature>
<comment type="catalytic activity">
    <reaction evidence="1">
        <text>ATP + H2O = ADP + phosphate + H(+)</text>
        <dbReference type="Rhea" id="RHEA:13065"/>
        <dbReference type="ChEBI" id="CHEBI:15377"/>
        <dbReference type="ChEBI" id="CHEBI:15378"/>
        <dbReference type="ChEBI" id="CHEBI:30616"/>
        <dbReference type="ChEBI" id="CHEBI:43474"/>
        <dbReference type="ChEBI" id="CHEBI:456216"/>
        <dbReference type="EC" id="5.6.2.3"/>
    </reaction>
</comment>